<keyword evidence="6" id="KW-1185">Reference proteome</keyword>
<dbReference type="Proteomes" id="UP000070501">
    <property type="component" value="Unassembled WGS sequence"/>
</dbReference>
<evidence type="ECO:0000259" key="4">
    <source>
        <dbReference type="Pfam" id="PF05368"/>
    </source>
</evidence>
<dbReference type="Pfam" id="PF05368">
    <property type="entry name" value="NmrA"/>
    <property type="match status" value="1"/>
</dbReference>
<sequence>MASNNKKTLAVLGATGHQGGSVINFVLNDAVLLKEYTIRALTRDPESPAAQALLAKGNGDIEVVKADVASRASITAALRNAHTVFAVTTPSLGPDAVDTEYNTATLIADAAAEQGVQHFIWSTLTNITEASGGKYTRVTAFDAKAKAEVYIRGLAGQGKFKASFFAAGSYMENFADQSFLAPTRRVVSDGEEEWVLTRPCVPGARVPLIAAKADIGKFVGAILAEP</sequence>
<name>A0A136IT98_9PEZI</name>
<proteinExistence type="inferred from homology"/>
<gene>
    <name evidence="5" type="ORF">Micbo1qcDRAFT_167116</name>
</gene>
<dbReference type="Gene3D" id="3.40.50.720">
    <property type="entry name" value="NAD(P)-binding Rossmann-like Domain"/>
    <property type="match status" value="1"/>
</dbReference>
<evidence type="ECO:0000313" key="6">
    <source>
        <dbReference type="Proteomes" id="UP000070501"/>
    </source>
</evidence>
<dbReference type="GO" id="GO:0005634">
    <property type="term" value="C:nucleus"/>
    <property type="evidence" value="ECO:0007669"/>
    <property type="project" value="TreeGrafter"/>
</dbReference>
<evidence type="ECO:0000313" key="5">
    <source>
        <dbReference type="EMBL" id="KXJ88006.1"/>
    </source>
</evidence>
<organism evidence="5 6">
    <name type="scientific">Microdochium bolleyi</name>
    <dbReference type="NCBI Taxonomy" id="196109"/>
    <lineage>
        <taxon>Eukaryota</taxon>
        <taxon>Fungi</taxon>
        <taxon>Dikarya</taxon>
        <taxon>Ascomycota</taxon>
        <taxon>Pezizomycotina</taxon>
        <taxon>Sordariomycetes</taxon>
        <taxon>Xylariomycetidae</taxon>
        <taxon>Xylariales</taxon>
        <taxon>Microdochiaceae</taxon>
        <taxon>Microdochium</taxon>
    </lineage>
</organism>
<dbReference type="SUPFAM" id="SSF51735">
    <property type="entry name" value="NAD(P)-binding Rossmann-fold domains"/>
    <property type="match status" value="1"/>
</dbReference>
<feature type="non-terminal residue" evidence="5">
    <location>
        <position position="226"/>
    </location>
</feature>
<dbReference type="InParanoid" id="A0A136IT98"/>
<evidence type="ECO:0000256" key="2">
    <source>
        <dbReference type="ARBA" id="ARBA00022857"/>
    </source>
</evidence>
<dbReference type="EMBL" id="KQ964260">
    <property type="protein sequence ID" value="KXJ88006.1"/>
    <property type="molecule type" value="Genomic_DNA"/>
</dbReference>
<reference evidence="6" key="1">
    <citation type="submission" date="2016-02" db="EMBL/GenBank/DDBJ databases">
        <title>Draft genome sequence of Microdochium bolleyi, a fungal endophyte of beachgrass.</title>
        <authorList>
            <consortium name="DOE Joint Genome Institute"/>
            <person name="David A.S."/>
            <person name="May G."/>
            <person name="Haridas S."/>
            <person name="Lim J."/>
            <person name="Wang M."/>
            <person name="Labutti K."/>
            <person name="Lipzen A."/>
            <person name="Barry K."/>
            <person name="Grigoriev I.V."/>
        </authorList>
    </citation>
    <scope>NUCLEOTIDE SEQUENCE [LARGE SCALE GENOMIC DNA]</scope>
    <source>
        <strain evidence="6">J235TASD1</strain>
    </source>
</reference>
<dbReference type="GO" id="GO:0016491">
    <property type="term" value="F:oxidoreductase activity"/>
    <property type="evidence" value="ECO:0007669"/>
    <property type="project" value="UniProtKB-KW"/>
</dbReference>
<keyword evidence="2" id="KW-0521">NADP</keyword>
<comment type="similarity">
    <text evidence="1">Belongs to the NmrA-type oxidoreductase family.</text>
</comment>
<dbReference type="AlphaFoldDB" id="A0A136IT98"/>
<dbReference type="InterPro" id="IPR036291">
    <property type="entry name" value="NAD(P)-bd_dom_sf"/>
</dbReference>
<feature type="domain" description="NmrA-like" evidence="4">
    <location>
        <begin position="6"/>
        <end position="226"/>
    </location>
</feature>
<keyword evidence="3" id="KW-0560">Oxidoreductase</keyword>
<dbReference type="STRING" id="196109.A0A136IT98"/>
<dbReference type="InterPro" id="IPR008030">
    <property type="entry name" value="NmrA-like"/>
</dbReference>
<dbReference type="PANTHER" id="PTHR42748">
    <property type="entry name" value="NITROGEN METABOLITE REPRESSION PROTEIN NMRA FAMILY MEMBER"/>
    <property type="match status" value="1"/>
</dbReference>
<dbReference type="PANTHER" id="PTHR42748:SF30">
    <property type="entry name" value="NMRA-LIKE DOMAIN-CONTAINING PROTEIN"/>
    <property type="match status" value="1"/>
</dbReference>
<accession>A0A136IT98</accession>
<protein>
    <recommendedName>
        <fullName evidence="4">NmrA-like domain-containing protein</fullName>
    </recommendedName>
</protein>
<dbReference type="InterPro" id="IPR051164">
    <property type="entry name" value="NmrA-like_oxidored"/>
</dbReference>
<evidence type="ECO:0000256" key="3">
    <source>
        <dbReference type="ARBA" id="ARBA00023002"/>
    </source>
</evidence>
<evidence type="ECO:0000256" key="1">
    <source>
        <dbReference type="ARBA" id="ARBA00006328"/>
    </source>
</evidence>
<dbReference type="OrthoDB" id="3358371at2759"/>